<evidence type="ECO:0000256" key="5">
    <source>
        <dbReference type="ARBA" id="ARBA00022989"/>
    </source>
</evidence>
<comment type="caution">
    <text evidence="9">The sequence shown here is derived from an EMBL/GenBank/DDBJ whole genome shotgun (WGS) entry which is preliminary data.</text>
</comment>
<evidence type="ECO:0000256" key="7">
    <source>
        <dbReference type="SAM" id="MobiDB-lite"/>
    </source>
</evidence>
<feature type="compositionally biased region" description="Acidic residues" evidence="7">
    <location>
        <begin position="190"/>
        <end position="222"/>
    </location>
</feature>
<dbReference type="NCBIfam" id="NF037997">
    <property type="entry name" value="Na_Pi_symport"/>
    <property type="match status" value="1"/>
</dbReference>
<name>A0AAV4JLZ3_9GAST</name>
<proteinExistence type="inferred from homology"/>
<dbReference type="GO" id="GO:0005436">
    <property type="term" value="F:sodium:phosphate symporter activity"/>
    <property type="evidence" value="ECO:0007669"/>
    <property type="project" value="InterPro"/>
</dbReference>
<feature type="transmembrane region" description="Helical" evidence="8">
    <location>
        <begin position="50"/>
        <end position="71"/>
    </location>
</feature>
<dbReference type="GO" id="GO:0016324">
    <property type="term" value="C:apical plasma membrane"/>
    <property type="evidence" value="ECO:0007669"/>
    <property type="project" value="UniProtKB-SubCell"/>
</dbReference>
<sequence>MDEGTQTSTWLLDQLLSSHKSQTDGKNNEREKTAWKDLNTLNKSLRVAGVVMRLGLLLAVLYCFICSLGLLEDSFKLLGGRAAGEAFRNSALLSNPVAGLMIGVMATVLVQSSSTATSIMVAMVASQVLPLQSTIPIVMGTNVGTSITSTLVSLAQAADREQFRRAFSGATVSLSLKSSSSYTWGRKDGGDDDDDDDIHNDDDDVDDDDDDDDDDEDDDDDDGGKRRRKRSTNVLLSRYRYS</sequence>
<evidence type="ECO:0000256" key="2">
    <source>
        <dbReference type="ARBA" id="ARBA00005808"/>
    </source>
</evidence>
<keyword evidence="10" id="KW-1185">Reference proteome</keyword>
<dbReference type="GO" id="GO:0044341">
    <property type="term" value="P:sodium-dependent phosphate transport"/>
    <property type="evidence" value="ECO:0007669"/>
    <property type="project" value="InterPro"/>
</dbReference>
<dbReference type="InterPro" id="IPR016024">
    <property type="entry name" value="ARM-type_fold"/>
</dbReference>
<dbReference type="PANTHER" id="PTHR10010">
    <property type="entry name" value="SOLUTE CARRIER FAMILY 34 SODIUM PHOSPHATE , MEMBER 2-RELATED"/>
    <property type="match status" value="1"/>
</dbReference>
<keyword evidence="3" id="KW-1003">Cell membrane</keyword>
<accession>A0AAV4JLZ3</accession>
<gene>
    <name evidence="9" type="ORF">ElyMa_001637400</name>
</gene>
<evidence type="ECO:0000256" key="4">
    <source>
        <dbReference type="ARBA" id="ARBA00022692"/>
    </source>
</evidence>
<dbReference type="AlphaFoldDB" id="A0AAV4JLZ3"/>
<reference evidence="9 10" key="1">
    <citation type="journal article" date="2021" name="Elife">
        <title>Chloroplast acquisition without the gene transfer in kleptoplastic sea slugs, Plakobranchus ocellatus.</title>
        <authorList>
            <person name="Maeda T."/>
            <person name="Takahashi S."/>
            <person name="Yoshida T."/>
            <person name="Shimamura S."/>
            <person name="Takaki Y."/>
            <person name="Nagai Y."/>
            <person name="Toyoda A."/>
            <person name="Suzuki Y."/>
            <person name="Arimoto A."/>
            <person name="Ishii H."/>
            <person name="Satoh N."/>
            <person name="Nishiyama T."/>
            <person name="Hasebe M."/>
            <person name="Maruyama T."/>
            <person name="Minagawa J."/>
            <person name="Obokata J."/>
            <person name="Shigenobu S."/>
        </authorList>
    </citation>
    <scope>NUCLEOTIDE SEQUENCE [LARGE SCALE GENOMIC DNA]</scope>
</reference>
<dbReference type="InterPro" id="IPR003841">
    <property type="entry name" value="Na/Pi_transpt"/>
</dbReference>
<protein>
    <submittedName>
        <fullName evidence="9">Sodium-dependent phosphate transport protein 2B-like</fullName>
    </submittedName>
</protein>
<keyword evidence="6 8" id="KW-0472">Membrane</keyword>
<dbReference type="PANTHER" id="PTHR10010:SF46">
    <property type="entry name" value="SODIUM-DEPENDENT PHOSPHATE TRANSPORT PROTEIN 2B"/>
    <property type="match status" value="1"/>
</dbReference>
<dbReference type="Pfam" id="PF02690">
    <property type="entry name" value="Na_Pi_cotrans"/>
    <property type="match status" value="1"/>
</dbReference>
<dbReference type="SUPFAM" id="SSF48371">
    <property type="entry name" value="ARM repeat"/>
    <property type="match status" value="1"/>
</dbReference>
<feature type="transmembrane region" description="Helical" evidence="8">
    <location>
        <begin position="91"/>
        <end position="110"/>
    </location>
</feature>
<dbReference type="Proteomes" id="UP000762676">
    <property type="component" value="Unassembled WGS sequence"/>
</dbReference>
<evidence type="ECO:0000256" key="8">
    <source>
        <dbReference type="SAM" id="Phobius"/>
    </source>
</evidence>
<evidence type="ECO:0000256" key="6">
    <source>
        <dbReference type="ARBA" id="ARBA00023136"/>
    </source>
</evidence>
<dbReference type="EMBL" id="BMAT01003312">
    <property type="protein sequence ID" value="GFS23341.1"/>
    <property type="molecule type" value="Genomic_DNA"/>
</dbReference>
<evidence type="ECO:0000313" key="9">
    <source>
        <dbReference type="EMBL" id="GFS23341.1"/>
    </source>
</evidence>
<comment type="similarity">
    <text evidence="2">Belongs to the SLC34A transporter family.</text>
</comment>
<evidence type="ECO:0000313" key="10">
    <source>
        <dbReference type="Proteomes" id="UP000762676"/>
    </source>
</evidence>
<feature type="region of interest" description="Disordered" evidence="7">
    <location>
        <begin position="180"/>
        <end position="230"/>
    </location>
</feature>
<keyword evidence="4 8" id="KW-0812">Transmembrane</keyword>
<evidence type="ECO:0000256" key="1">
    <source>
        <dbReference type="ARBA" id="ARBA00004424"/>
    </source>
</evidence>
<keyword evidence="5 8" id="KW-1133">Transmembrane helix</keyword>
<evidence type="ECO:0000256" key="3">
    <source>
        <dbReference type="ARBA" id="ARBA00022475"/>
    </source>
</evidence>
<comment type="subcellular location">
    <subcellularLocation>
        <location evidence="1">Apical cell membrane</location>
        <topology evidence="1">Multi-pass membrane protein</topology>
    </subcellularLocation>
</comment>
<organism evidence="9 10">
    <name type="scientific">Elysia marginata</name>
    <dbReference type="NCBI Taxonomy" id="1093978"/>
    <lineage>
        <taxon>Eukaryota</taxon>
        <taxon>Metazoa</taxon>
        <taxon>Spiralia</taxon>
        <taxon>Lophotrochozoa</taxon>
        <taxon>Mollusca</taxon>
        <taxon>Gastropoda</taxon>
        <taxon>Heterobranchia</taxon>
        <taxon>Euthyneura</taxon>
        <taxon>Panpulmonata</taxon>
        <taxon>Sacoglossa</taxon>
        <taxon>Placobranchoidea</taxon>
        <taxon>Plakobranchidae</taxon>
        <taxon>Elysia</taxon>
    </lineage>
</organism>